<keyword evidence="1" id="KW-0812">Transmembrane</keyword>
<keyword evidence="2" id="KW-0732">Signal</keyword>
<dbReference type="InterPro" id="IPR007110">
    <property type="entry name" value="Ig-like_dom"/>
</dbReference>
<reference evidence="4" key="1">
    <citation type="submission" date="2025-08" db="UniProtKB">
        <authorList>
            <consortium name="Ensembl"/>
        </authorList>
    </citation>
    <scope>IDENTIFICATION</scope>
</reference>
<feature type="signal peptide" evidence="2">
    <location>
        <begin position="1"/>
        <end position="26"/>
    </location>
</feature>
<evidence type="ECO:0000259" key="3">
    <source>
        <dbReference type="PROSITE" id="PS50835"/>
    </source>
</evidence>
<feature type="transmembrane region" description="Helical" evidence="1">
    <location>
        <begin position="158"/>
        <end position="183"/>
    </location>
</feature>
<dbReference type="InterPro" id="IPR013783">
    <property type="entry name" value="Ig-like_fold"/>
</dbReference>
<accession>A0A3B3SHQ6</accession>
<dbReference type="Ensembl" id="ENSPKIT00000011070.1">
    <property type="protein sequence ID" value="ENSPKIP00000030257.1"/>
    <property type="gene ID" value="ENSPKIG00000011192.1"/>
</dbReference>
<dbReference type="InterPro" id="IPR036179">
    <property type="entry name" value="Ig-like_dom_sf"/>
</dbReference>
<dbReference type="GO" id="GO:0038023">
    <property type="term" value="F:signaling receptor activity"/>
    <property type="evidence" value="ECO:0007669"/>
    <property type="project" value="InterPro"/>
</dbReference>
<dbReference type="GO" id="GO:0005886">
    <property type="term" value="C:plasma membrane"/>
    <property type="evidence" value="ECO:0007669"/>
    <property type="project" value="InterPro"/>
</dbReference>
<dbReference type="KEGG" id="pki:111843652"/>
<evidence type="ECO:0000256" key="2">
    <source>
        <dbReference type="SAM" id="SignalP"/>
    </source>
</evidence>
<dbReference type="OrthoDB" id="9947981at2759"/>
<feature type="chain" id="PRO_5017257391" evidence="2">
    <location>
        <begin position="27"/>
        <end position="322"/>
    </location>
</feature>
<keyword evidence="5" id="KW-1185">Reference proteome</keyword>
<feature type="domain" description="Ig-like" evidence="3">
    <location>
        <begin position="31"/>
        <end position="125"/>
    </location>
</feature>
<dbReference type="InterPro" id="IPR039257">
    <property type="entry name" value="BTLA"/>
</dbReference>
<name>A0A3B3SHQ6_9TELE</name>
<dbReference type="PANTHER" id="PTHR37996:SF1">
    <property type="entry name" value="B- AND T-LYMPHOCYTE ATTENUATOR"/>
    <property type="match status" value="1"/>
</dbReference>
<dbReference type="GO" id="GO:0002768">
    <property type="term" value="P:immune response-regulating cell surface receptor signaling pathway"/>
    <property type="evidence" value="ECO:0007669"/>
    <property type="project" value="InterPro"/>
</dbReference>
<evidence type="ECO:0000313" key="4">
    <source>
        <dbReference type="Ensembl" id="ENSPKIP00000030257.1"/>
    </source>
</evidence>
<keyword evidence="1" id="KW-0472">Membrane</keyword>
<keyword evidence="1" id="KW-1133">Transmembrane helix</keyword>
<sequence length="322" mass="35920">MGLWACRISLALSIVVLHYHFSDALGDECSPGIRVSRNMVLRAITRESLRIDCNIRACRQNISVIWCKLDLSNMCITINEPDRIQWNASYSNAKEWVSYLHVTSTLVNDSGNYRCKTAGDFDSISHSINVIVTDAPVEVSTTRPQNKNSAMILRNKDWLLYVYISAGILIFTFVVMGISCFIVQRCQGSKQSTAVLISQYQHETSGESCKVAPQPEVPPRMNSVRTHITPTSEGPVYDIPTNRRMSQKKNTKASVRLPPARTCTPDEASVGLCNNESVGKATDLTHVVYATLNHQPAQQDPDPVRTSLSLFETCEYAPIRVH</sequence>
<dbReference type="GeneTree" id="ENSGT01030000235355"/>
<dbReference type="PANTHER" id="PTHR37996">
    <property type="entry name" value="B- AND T-LYMPHOCYTE ATTENUATOR"/>
    <property type="match status" value="1"/>
</dbReference>
<dbReference type="Gene3D" id="2.60.40.10">
    <property type="entry name" value="Immunoglobulins"/>
    <property type="match status" value="1"/>
</dbReference>
<dbReference type="SUPFAM" id="SSF48726">
    <property type="entry name" value="Immunoglobulin"/>
    <property type="match status" value="1"/>
</dbReference>
<protein>
    <submittedName>
        <fullName evidence="4">B- and T-lymphocyte attenuator-like</fullName>
    </submittedName>
</protein>
<evidence type="ECO:0000313" key="5">
    <source>
        <dbReference type="Proteomes" id="UP000261540"/>
    </source>
</evidence>
<organism evidence="4 5">
    <name type="scientific">Paramormyrops kingsleyae</name>
    <dbReference type="NCBI Taxonomy" id="1676925"/>
    <lineage>
        <taxon>Eukaryota</taxon>
        <taxon>Metazoa</taxon>
        <taxon>Chordata</taxon>
        <taxon>Craniata</taxon>
        <taxon>Vertebrata</taxon>
        <taxon>Euteleostomi</taxon>
        <taxon>Actinopterygii</taxon>
        <taxon>Neopterygii</taxon>
        <taxon>Teleostei</taxon>
        <taxon>Osteoglossocephala</taxon>
        <taxon>Osteoglossomorpha</taxon>
        <taxon>Osteoglossiformes</taxon>
        <taxon>Mormyridae</taxon>
        <taxon>Paramormyrops</taxon>
    </lineage>
</organism>
<proteinExistence type="predicted"/>
<reference evidence="4" key="2">
    <citation type="submission" date="2025-09" db="UniProtKB">
        <authorList>
            <consortium name="Ensembl"/>
        </authorList>
    </citation>
    <scope>IDENTIFICATION</scope>
</reference>
<dbReference type="PROSITE" id="PS50835">
    <property type="entry name" value="IG_LIKE"/>
    <property type="match status" value="1"/>
</dbReference>
<evidence type="ECO:0000256" key="1">
    <source>
        <dbReference type="SAM" id="Phobius"/>
    </source>
</evidence>
<dbReference type="Proteomes" id="UP000261540">
    <property type="component" value="Unplaced"/>
</dbReference>
<dbReference type="AlphaFoldDB" id="A0A3B3SHQ6"/>